<dbReference type="PANTHER" id="PTHR33067">
    <property type="entry name" value="RNA-DIRECTED DNA POLYMERASE-RELATED"/>
    <property type="match status" value="1"/>
</dbReference>
<dbReference type="Proteomes" id="UP000325315">
    <property type="component" value="Unassembled WGS sequence"/>
</dbReference>
<keyword evidence="3" id="KW-1185">Reference proteome</keyword>
<accession>A0A5B6VBA6</accession>
<feature type="compositionally biased region" description="Basic and acidic residues" evidence="1">
    <location>
        <begin position="16"/>
        <end position="27"/>
    </location>
</feature>
<reference evidence="3" key="1">
    <citation type="journal article" date="2019" name="Plant Biotechnol. J.">
        <title>Genome sequencing of the Australian wild diploid species Gossypium australe highlights disease resistance and delayed gland morphogenesis.</title>
        <authorList>
            <person name="Cai Y."/>
            <person name="Cai X."/>
            <person name="Wang Q."/>
            <person name="Wang P."/>
            <person name="Zhang Y."/>
            <person name="Cai C."/>
            <person name="Xu Y."/>
            <person name="Wang K."/>
            <person name="Zhou Z."/>
            <person name="Wang C."/>
            <person name="Geng S."/>
            <person name="Li B."/>
            <person name="Dong Q."/>
            <person name="Hou Y."/>
            <person name="Wang H."/>
            <person name="Ai P."/>
            <person name="Liu Z."/>
            <person name="Yi F."/>
            <person name="Sun M."/>
            <person name="An G."/>
            <person name="Cheng J."/>
            <person name="Zhang Y."/>
            <person name="Shi Q."/>
            <person name="Xie Y."/>
            <person name="Shi X."/>
            <person name="Chang Y."/>
            <person name="Huang F."/>
            <person name="Chen Y."/>
            <person name="Hong S."/>
            <person name="Mi L."/>
            <person name="Sun Q."/>
            <person name="Zhang L."/>
            <person name="Zhou B."/>
            <person name="Peng R."/>
            <person name="Zhang X."/>
            <person name="Liu F."/>
        </authorList>
    </citation>
    <scope>NUCLEOTIDE SEQUENCE [LARGE SCALE GENOMIC DNA]</scope>
    <source>
        <strain evidence="3">cv. PA1801</strain>
    </source>
</reference>
<dbReference type="AlphaFoldDB" id="A0A5B6VBA6"/>
<proteinExistence type="predicted"/>
<evidence type="ECO:0000256" key="1">
    <source>
        <dbReference type="SAM" id="MobiDB-lite"/>
    </source>
</evidence>
<name>A0A5B6VBA6_9ROSI</name>
<gene>
    <name evidence="2" type="ORF">EPI10_001443</name>
</gene>
<feature type="region of interest" description="Disordered" evidence="1">
    <location>
        <begin position="14"/>
        <end position="36"/>
    </location>
</feature>
<sequence>MTLKGETILELALGTSHDHDTKQKVQKLDPTTTTDSTLQKPFLKARSMKKEARREKNPKDVPEVKQVPYYAKFLKELCTCKKKILGNERINVGENVFAVLQKKIPPMCKEKGKVSIKKAMCDLDESINVMLLSIYKLLKAGPLKEIGVII</sequence>
<dbReference type="EMBL" id="SMMG02000007">
    <property type="protein sequence ID" value="KAA3466344.1"/>
    <property type="molecule type" value="Genomic_DNA"/>
</dbReference>
<evidence type="ECO:0000313" key="3">
    <source>
        <dbReference type="Proteomes" id="UP000325315"/>
    </source>
</evidence>
<evidence type="ECO:0000313" key="2">
    <source>
        <dbReference type="EMBL" id="KAA3466344.1"/>
    </source>
</evidence>
<comment type="caution">
    <text evidence="2">The sequence shown here is derived from an EMBL/GenBank/DDBJ whole genome shotgun (WGS) entry which is preliminary data.</text>
</comment>
<protein>
    <submittedName>
        <fullName evidence="2">Retropepsin-like protein</fullName>
    </submittedName>
</protein>
<organism evidence="2 3">
    <name type="scientific">Gossypium australe</name>
    <dbReference type="NCBI Taxonomy" id="47621"/>
    <lineage>
        <taxon>Eukaryota</taxon>
        <taxon>Viridiplantae</taxon>
        <taxon>Streptophyta</taxon>
        <taxon>Embryophyta</taxon>
        <taxon>Tracheophyta</taxon>
        <taxon>Spermatophyta</taxon>
        <taxon>Magnoliopsida</taxon>
        <taxon>eudicotyledons</taxon>
        <taxon>Gunneridae</taxon>
        <taxon>Pentapetalae</taxon>
        <taxon>rosids</taxon>
        <taxon>malvids</taxon>
        <taxon>Malvales</taxon>
        <taxon>Malvaceae</taxon>
        <taxon>Malvoideae</taxon>
        <taxon>Gossypium</taxon>
    </lineage>
</organism>
<dbReference type="PANTHER" id="PTHR33067:SF15">
    <property type="entry name" value="RNA-DIRECTED DNA POLYMERASE"/>
    <property type="match status" value="1"/>
</dbReference>